<gene>
    <name evidence="4" type="ORF">LIPSTDRAFT_140968</name>
</gene>
<dbReference type="Gene3D" id="3.90.190.10">
    <property type="entry name" value="Protein tyrosine phosphatase superfamily"/>
    <property type="match status" value="1"/>
</dbReference>
<dbReference type="EMBL" id="KV454289">
    <property type="protein sequence ID" value="ODQ76692.1"/>
    <property type="molecule type" value="Genomic_DNA"/>
</dbReference>
<dbReference type="Proteomes" id="UP000094385">
    <property type="component" value="Unassembled WGS sequence"/>
</dbReference>
<dbReference type="OrthoDB" id="10253954at2759"/>
<dbReference type="Pfam" id="PF00102">
    <property type="entry name" value="Y_phosphatase"/>
    <property type="match status" value="2"/>
</dbReference>
<dbReference type="PANTHER" id="PTHR19134">
    <property type="entry name" value="RECEPTOR-TYPE TYROSINE-PROTEIN PHOSPHATASE"/>
    <property type="match status" value="1"/>
</dbReference>
<dbReference type="InterPro" id="IPR003595">
    <property type="entry name" value="Tyr_Pase_cat"/>
</dbReference>
<dbReference type="SMART" id="SM00194">
    <property type="entry name" value="PTPc"/>
    <property type="match status" value="1"/>
</dbReference>
<sequence>MNPRVKYLKALASSDAKLSEKFLNLDSVENERTRDGISAGSRSEWSLERALDESTRNRYRDVLPWDKNRVRLQVSDDGSDYINASPITLKALGLRLRRYIASQGPTKSTTPHFWHMIADETKDPAVIVMLTPTHEGHREKCAQYWPDHHNHYADAGFACRVTLQSKEHNKDANCVVRKFKLDECSTENPKEVKKSKTVYHLLFDSWGDFGTPITSHERNLVSMCNLANQLNSTEDSPLVVHCSAGVGRTGTFITIDFLLNCLTHGTLDAEDAQDAQDMGSEPHNEYIVRSAPLLYNGSFPDPQTKDDPIFETVWNLRKQRMSMVQNVFQFIFIYKIIKLALSSE</sequence>
<dbReference type="PROSITE" id="PS50056">
    <property type="entry name" value="TYR_PHOSPHATASE_2"/>
    <property type="match status" value="1"/>
</dbReference>
<feature type="domain" description="Tyrosine specific protein phosphatases" evidence="3">
    <location>
        <begin position="218"/>
        <end position="331"/>
    </location>
</feature>
<evidence type="ECO:0000313" key="5">
    <source>
        <dbReference type="Proteomes" id="UP000094385"/>
    </source>
</evidence>
<dbReference type="InterPro" id="IPR000387">
    <property type="entry name" value="Tyr_Pase_dom"/>
</dbReference>
<name>A0A1E3QHW8_LIPST</name>
<dbReference type="InterPro" id="IPR050348">
    <property type="entry name" value="Protein-Tyr_Phosphatase"/>
</dbReference>
<evidence type="ECO:0008006" key="6">
    <source>
        <dbReference type="Google" id="ProtNLM"/>
    </source>
</evidence>
<dbReference type="InterPro" id="IPR016130">
    <property type="entry name" value="Tyr_Pase_AS"/>
</dbReference>
<dbReference type="AlphaFoldDB" id="A0A1E3QHW8"/>
<dbReference type="PROSITE" id="PS50055">
    <property type="entry name" value="TYR_PHOSPHATASE_PTP"/>
    <property type="match status" value="1"/>
</dbReference>
<evidence type="ECO:0000259" key="2">
    <source>
        <dbReference type="PROSITE" id="PS50055"/>
    </source>
</evidence>
<dbReference type="CDD" id="cd18533">
    <property type="entry name" value="PTP_fungal"/>
    <property type="match status" value="1"/>
</dbReference>
<dbReference type="PRINTS" id="PR00700">
    <property type="entry name" value="PRTYPHPHTASE"/>
</dbReference>
<accession>A0A1E3QHW8</accession>
<dbReference type="GO" id="GO:0004725">
    <property type="term" value="F:protein tyrosine phosphatase activity"/>
    <property type="evidence" value="ECO:0007669"/>
    <property type="project" value="InterPro"/>
</dbReference>
<feature type="domain" description="Tyrosine-protein phosphatase" evidence="2">
    <location>
        <begin position="18"/>
        <end position="340"/>
    </location>
</feature>
<dbReference type="PANTHER" id="PTHR19134:SF449">
    <property type="entry name" value="TYROSINE-PROTEIN PHOSPHATASE 1"/>
    <property type="match status" value="1"/>
</dbReference>
<comment type="similarity">
    <text evidence="1">Belongs to the protein-tyrosine phosphatase family. Non-receptor class subfamily.</text>
</comment>
<reference evidence="4 5" key="1">
    <citation type="journal article" date="2016" name="Proc. Natl. Acad. Sci. U.S.A.">
        <title>Comparative genomics of biotechnologically important yeasts.</title>
        <authorList>
            <person name="Riley R."/>
            <person name="Haridas S."/>
            <person name="Wolfe K.H."/>
            <person name="Lopes M.R."/>
            <person name="Hittinger C.T."/>
            <person name="Goeker M."/>
            <person name="Salamov A.A."/>
            <person name="Wisecaver J.H."/>
            <person name="Long T.M."/>
            <person name="Calvey C.H."/>
            <person name="Aerts A.L."/>
            <person name="Barry K.W."/>
            <person name="Choi C."/>
            <person name="Clum A."/>
            <person name="Coughlan A.Y."/>
            <person name="Deshpande S."/>
            <person name="Douglass A.P."/>
            <person name="Hanson S.J."/>
            <person name="Klenk H.-P."/>
            <person name="LaButti K.M."/>
            <person name="Lapidus A."/>
            <person name="Lindquist E.A."/>
            <person name="Lipzen A.M."/>
            <person name="Meier-Kolthoff J.P."/>
            <person name="Ohm R.A."/>
            <person name="Otillar R.P."/>
            <person name="Pangilinan J.L."/>
            <person name="Peng Y."/>
            <person name="Rokas A."/>
            <person name="Rosa C.A."/>
            <person name="Scheuner C."/>
            <person name="Sibirny A.A."/>
            <person name="Slot J.C."/>
            <person name="Stielow J.B."/>
            <person name="Sun H."/>
            <person name="Kurtzman C.P."/>
            <person name="Blackwell M."/>
            <person name="Grigoriev I.V."/>
            <person name="Jeffries T.W."/>
        </authorList>
    </citation>
    <scope>NUCLEOTIDE SEQUENCE [LARGE SCALE GENOMIC DNA]</scope>
    <source>
        <strain evidence="4 5">NRRL Y-11557</strain>
    </source>
</reference>
<proteinExistence type="inferred from homology"/>
<dbReference type="SUPFAM" id="SSF52799">
    <property type="entry name" value="(Phosphotyrosine protein) phosphatases II"/>
    <property type="match status" value="1"/>
</dbReference>
<keyword evidence="5" id="KW-1185">Reference proteome</keyword>
<dbReference type="InterPro" id="IPR029021">
    <property type="entry name" value="Prot-tyrosine_phosphatase-like"/>
</dbReference>
<dbReference type="SMART" id="SM00404">
    <property type="entry name" value="PTPc_motif"/>
    <property type="match status" value="1"/>
</dbReference>
<organism evidence="4 5">
    <name type="scientific">Lipomyces starkeyi NRRL Y-11557</name>
    <dbReference type="NCBI Taxonomy" id="675824"/>
    <lineage>
        <taxon>Eukaryota</taxon>
        <taxon>Fungi</taxon>
        <taxon>Dikarya</taxon>
        <taxon>Ascomycota</taxon>
        <taxon>Saccharomycotina</taxon>
        <taxon>Lipomycetes</taxon>
        <taxon>Lipomycetales</taxon>
        <taxon>Lipomycetaceae</taxon>
        <taxon>Lipomyces</taxon>
    </lineage>
</organism>
<dbReference type="PROSITE" id="PS00383">
    <property type="entry name" value="TYR_PHOSPHATASE_1"/>
    <property type="match status" value="1"/>
</dbReference>
<evidence type="ECO:0000256" key="1">
    <source>
        <dbReference type="ARBA" id="ARBA00009649"/>
    </source>
</evidence>
<dbReference type="InterPro" id="IPR000242">
    <property type="entry name" value="PTP_cat"/>
</dbReference>
<dbReference type="STRING" id="675824.A0A1E3QHW8"/>
<protein>
    <recommendedName>
        <fullName evidence="6">Tyrosine specific protein phosphatases domain-containing protein</fullName>
    </recommendedName>
</protein>
<evidence type="ECO:0000313" key="4">
    <source>
        <dbReference type="EMBL" id="ODQ76692.1"/>
    </source>
</evidence>
<evidence type="ECO:0000259" key="3">
    <source>
        <dbReference type="PROSITE" id="PS50056"/>
    </source>
</evidence>